<dbReference type="SUPFAM" id="SSF48317">
    <property type="entry name" value="Acid phosphatase/Vanadium-dependent haloperoxidase"/>
    <property type="match status" value="1"/>
</dbReference>
<dbReference type="Proteomes" id="UP000613193">
    <property type="component" value="Unassembled WGS sequence"/>
</dbReference>
<comment type="caution">
    <text evidence="3">The sequence shown here is derived from an EMBL/GenBank/DDBJ whole genome shotgun (WGS) entry which is preliminary data.</text>
</comment>
<keyword evidence="1" id="KW-0812">Transmembrane</keyword>
<reference evidence="3" key="1">
    <citation type="submission" date="2020-12" db="EMBL/GenBank/DDBJ databases">
        <title>Bacterial novel species Mucilaginibacter sp. SD-g isolated from soil.</title>
        <authorList>
            <person name="Jung H.-Y."/>
        </authorList>
    </citation>
    <scope>NUCLEOTIDE SEQUENCE</scope>
    <source>
        <strain evidence="3">SD-g</strain>
    </source>
</reference>
<feature type="transmembrane region" description="Helical" evidence="1">
    <location>
        <begin position="59"/>
        <end position="83"/>
    </location>
</feature>
<evidence type="ECO:0000313" key="4">
    <source>
        <dbReference type="Proteomes" id="UP000613193"/>
    </source>
</evidence>
<organism evidence="3 4">
    <name type="scientific">Mucilaginibacter segetis</name>
    <dbReference type="NCBI Taxonomy" id="2793071"/>
    <lineage>
        <taxon>Bacteria</taxon>
        <taxon>Pseudomonadati</taxon>
        <taxon>Bacteroidota</taxon>
        <taxon>Sphingobacteriia</taxon>
        <taxon>Sphingobacteriales</taxon>
        <taxon>Sphingobacteriaceae</taxon>
        <taxon>Mucilaginibacter</taxon>
    </lineage>
</organism>
<dbReference type="PANTHER" id="PTHR14969">
    <property type="entry name" value="SPHINGOSINE-1-PHOSPHATE PHOSPHOHYDROLASE"/>
    <property type="match status" value="1"/>
</dbReference>
<keyword evidence="1" id="KW-0472">Membrane</keyword>
<keyword evidence="4" id="KW-1185">Reference proteome</keyword>
<feature type="transmembrane region" description="Helical" evidence="1">
    <location>
        <begin position="160"/>
        <end position="180"/>
    </location>
</feature>
<evidence type="ECO:0000256" key="1">
    <source>
        <dbReference type="SAM" id="Phobius"/>
    </source>
</evidence>
<sequence>MPDQLLQFDRHLFHFINHDLSNSFFDWLMPLMRNAKFWIPLYLFIIIFFIWVYKRRGLVIIVSLAMCVGFADFTSASMFKYFVKRDRPCRDAIVSSTVIARVPCGTGYSFPSTHATDHFAIAVFLCFICYKKWPWVMPLSLFWAALICFAQVYVGVHFPVDVLCGAIYGALVGWAFSLFCKRVQHAFNLSKNW</sequence>
<keyword evidence="1" id="KW-1133">Transmembrane helix</keyword>
<proteinExistence type="predicted"/>
<dbReference type="PANTHER" id="PTHR14969:SF13">
    <property type="entry name" value="AT30094P"/>
    <property type="match status" value="1"/>
</dbReference>
<evidence type="ECO:0000313" key="3">
    <source>
        <dbReference type="EMBL" id="MBK0380849.1"/>
    </source>
</evidence>
<accession>A0A934PVI5</accession>
<feature type="domain" description="Phosphatidic acid phosphatase type 2/haloperoxidase" evidence="2">
    <location>
        <begin position="60"/>
        <end position="177"/>
    </location>
</feature>
<dbReference type="Gene3D" id="1.20.144.10">
    <property type="entry name" value="Phosphatidic acid phosphatase type 2/haloperoxidase"/>
    <property type="match status" value="1"/>
</dbReference>
<dbReference type="EMBL" id="JAEHFW010000003">
    <property type="protein sequence ID" value="MBK0380849.1"/>
    <property type="molecule type" value="Genomic_DNA"/>
</dbReference>
<name>A0A934PVI5_9SPHI</name>
<dbReference type="InterPro" id="IPR036938">
    <property type="entry name" value="PAP2/HPO_sf"/>
</dbReference>
<dbReference type="Pfam" id="PF01569">
    <property type="entry name" value="PAP2"/>
    <property type="match status" value="1"/>
</dbReference>
<feature type="transmembrane region" description="Helical" evidence="1">
    <location>
        <begin position="135"/>
        <end position="154"/>
    </location>
</feature>
<dbReference type="SMART" id="SM00014">
    <property type="entry name" value="acidPPc"/>
    <property type="match status" value="1"/>
</dbReference>
<dbReference type="InterPro" id="IPR000326">
    <property type="entry name" value="PAP2/HPO"/>
</dbReference>
<feature type="transmembrane region" description="Helical" evidence="1">
    <location>
        <begin position="37"/>
        <end position="53"/>
    </location>
</feature>
<dbReference type="AlphaFoldDB" id="A0A934PVI5"/>
<protein>
    <submittedName>
        <fullName evidence="3">Phosphatase PAP2 family protein</fullName>
    </submittedName>
</protein>
<dbReference type="RefSeq" id="WP_200067384.1">
    <property type="nucleotide sequence ID" value="NZ_JAEHFW010000003.1"/>
</dbReference>
<gene>
    <name evidence="3" type="ORF">I5M19_16110</name>
</gene>
<evidence type="ECO:0000259" key="2">
    <source>
        <dbReference type="SMART" id="SM00014"/>
    </source>
</evidence>